<dbReference type="KEGG" id="cmv:CMUST_10020"/>
<gene>
    <name evidence="1" type="ORF">CMUST_10020</name>
</gene>
<dbReference type="Proteomes" id="UP000035199">
    <property type="component" value="Chromosome"/>
</dbReference>
<evidence type="ECO:0000313" key="1">
    <source>
        <dbReference type="EMBL" id="AKK06320.1"/>
    </source>
</evidence>
<reference evidence="1 2" key="1">
    <citation type="journal article" date="2015" name="Genome Announc.">
        <title>Complete Genome Sequence of the Type Strain Corynebacterium mustelae DSM 45274, Isolated from Various Tissues of a Male Ferret with Lethal Sepsis.</title>
        <authorList>
            <person name="Ruckert C."/>
            <person name="Eimer J."/>
            <person name="Winkler A."/>
            <person name="Tauch A."/>
        </authorList>
    </citation>
    <scope>NUCLEOTIDE SEQUENCE [LARGE SCALE GENOMIC DNA]</scope>
    <source>
        <strain evidence="1 2">DSM 45274</strain>
    </source>
</reference>
<dbReference type="STRING" id="571915.CMUST_10020"/>
<name>A0A0G3H0M9_9CORY</name>
<reference evidence="2" key="2">
    <citation type="submission" date="2015-05" db="EMBL/GenBank/DDBJ databases">
        <title>Complete genome sequence of Corynebacterium mustelae DSM 45274, isolated from various tissues of a male ferret with lethal sepsis.</title>
        <authorList>
            <person name="Ruckert C."/>
            <person name="Albersmeier A."/>
            <person name="Winkler A."/>
            <person name="Tauch A."/>
        </authorList>
    </citation>
    <scope>NUCLEOTIDE SEQUENCE [LARGE SCALE GENOMIC DNA]</scope>
    <source>
        <strain evidence="2">DSM 45274</strain>
    </source>
</reference>
<dbReference type="OrthoDB" id="9789980at2"/>
<sequence length="215" mass="23327">MDAKDFYPLCTVGKEYDSDERVDMQVIDLGTITISSGTVMACDPFMFLDGGEEYAFPNGTFPVKITEVGLDAAYLSVIVRDEPVVSYEVARPVGVPDDAPWPEDGPWGATVDCTKAGLVDGEAARAFYQQESAHDIVWPEDDAGGWIDIIDDENHYRVGEANIPIPGDPNGASIAICHSGNSLTTYPLVYAYNTAGELVACHLDFMVVGNEQYET</sequence>
<keyword evidence="2" id="KW-1185">Reference proteome</keyword>
<dbReference type="Pfam" id="PF14025">
    <property type="entry name" value="DUF4241"/>
    <property type="match status" value="1"/>
</dbReference>
<evidence type="ECO:0000313" key="2">
    <source>
        <dbReference type="Proteomes" id="UP000035199"/>
    </source>
</evidence>
<dbReference type="RefSeq" id="WP_047262371.1">
    <property type="nucleotide sequence ID" value="NZ_CP011542.1"/>
</dbReference>
<organism evidence="1 2">
    <name type="scientific">Corynebacterium mustelae</name>
    <dbReference type="NCBI Taxonomy" id="571915"/>
    <lineage>
        <taxon>Bacteria</taxon>
        <taxon>Bacillati</taxon>
        <taxon>Actinomycetota</taxon>
        <taxon>Actinomycetes</taxon>
        <taxon>Mycobacteriales</taxon>
        <taxon>Corynebacteriaceae</taxon>
        <taxon>Corynebacterium</taxon>
    </lineage>
</organism>
<dbReference type="PATRIC" id="fig|571915.4.peg.2127"/>
<dbReference type="InterPro" id="IPR025335">
    <property type="entry name" value="DUF4241"/>
</dbReference>
<accession>A0A0G3H0M9</accession>
<protein>
    <submittedName>
        <fullName evidence="1">Putative DUF4241 family protein</fullName>
    </submittedName>
</protein>
<proteinExistence type="predicted"/>
<dbReference type="AlphaFoldDB" id="A0A0G3H0M9"/>
<dbReference type="EMBL" id="CP011542">
    <property type="protein sequence ID" value="AKK06320.1"/>
    <property type="molecule type" value="Genomic_DNA"/>
</dbReference>